<dbReference type="SUPFAM" id="SSF53850">
    <property type="entry name" value="Periplasmic binding protein-like II"/>
    <property type="match status" value="1"/>
</dbReference>
<gene>
    <name evidence="6" type="ORF">BCL65_102393</name>
</gene>
<proteinExistence type="inferred from homology"/>
<dbReference type="InterPro" id="IPR050490">
    <property type="entry name" value="Bact_solute-bd_prot1"/>
</dbReference>
<name>A0ABX5EKK1_9MICO</name>
<feature type="signal peptide" evidence="5">
    <location>
        <begin position="1"/>
        <end position="19"/>
    </location>
</feature>
<evidence type="ECO:0000256" key="2">
    <source>
        <dbReference type="ARBA" id="ARBA00008520"/>
    </source>
</evidence>
<evidence type="ECO:0000256" key="3">
    <source>
        <dbReference type="ARBA" id="ARBA00022448"/>
    </source>
</evidence>
<evidence type="ECO:0000256" key="1">
    <source>
        <dbReference type="ARBA" id="ARBA00004196"/>
    </source>
</evidence>
<dbReference type="Proteomes" id="UP000239895">
    <property type="component" value="Unassembled WGS sequence"/>
</dbReference>
<evidence type="ECO:0000313" key="6">
    <source>
        <dbReference type="EMBL" id="PRZ08846.1"/>
    </source>
</evidence>
<evidence type="ECO:0000256" key="5">
    <source>
        <dbReference type="SAM" id="SignalP"/>
    </source>
</evidence>
<evidence type="ECO:0000256" key="4">
    <source>
        <dbReference type="ARBA" id="ARBA00022729"/>
    </source>
</evidence>
<dbReference type="Pfam" id="PF13416">
    <property type="entry name" value="SBP_bac_8"/>
    <property type="match status" value="1"/>
</dbReference>
<keyword evidence="4 5" id="KW-0732">Signal</keyword>
<accession>A0ABX5EKK1</accession>
<evidence type="ECO:0000313" key="7">
    <source>
        <dbReference type="Proteomes" id="UP000239895"/>
    </source>
</evidence>
<dbReference type="PANTHER" id="PTHR43649">
    <property type="entry name" value="ARABINOSE-BINDING PROTEIN-RELATED"/>
    <property type="match status" value="1"/>
</dbReference>
<dbReference type="PANTHER" id="PTHR43649:SF31">
    <property type="entry name" value="SN-GLYCEROL-3-PHOSPHATE-BINDING PERIPLASMIC PROTEIN UGPB"/>
    <property type="match status" value="1"/>
</dbReference>
<comment type="similarity">
    <text evidence="2">Belongs to the bacterial solute-binding protein 1 family.</text>
</comment>
<dbReference type="InterPro" id="IPR006059">
    <property type="entry name" value="SBP"/>
</dbReference>
<dbReference type="EMBL" id="PVTX01000002">
    <property type="protein sequence ID" value="PRZ08846.1"/>
    <property type="molecule type" value="Genomic_DNA"/>
</dbReference>
<keyword evidence="7" id="KW-1185">Reference proteome</keyword>
<comment type="subcellular location">
    <subcellularLocation>
        <location evidence="1">Cell envelope</location>
    </subcellularLocation>
</comment>
<sequence>MMRKTAPMALAGAVALALGACSSGGGSGSGGDGAGEITYWLWDSNQLPAYQACADAFTEANPDTTVKIEQFAWDDYWTKLTASFVGGSGPDVFVDHLSKYGEFAAQGQIVALDEMIERDGFDTGVYADGLIDPWQYDDGSVYGLPKDWDTTAFFYNTEMLDDAGITAEELWAADWNPDDGGTFEEIVAHLTVDANGVRGDEDGFDPTNVEVYGLGINPNFEETGQMQWANFTGTLDWDYLDTNPWGTQYHFDDPEFQQAIDWFYGLAEKGYAPAAGVFSDETPTQLGSGQVAMGTNGSWATGSFMELDGVDVGIAPGPVGPTGERASLFNGVADSISASSDDPEAAWQWVQFLGSTDCQDIVGEHAVVFPAIPESSEKALAAFDEKGWDVSAFFSYEEEGRTFLPPITLNAGEVNAIASVAFEDIYLGNTEASSLTDANEQINTVLQK</sequence>
<reference evidence="6 7" key="1">
    <citation type="submission" date="2018-03" db="EMBL/GenBank/DDBJ databases">
        <title>Comparative analysis of microorganisms from saline springs in Andes Mountain Range, Colombia.</title>
        <authorList>
            <person name="Rubin E."/>
        </authorList>
    </citation>
    <scope>NUCLEOTIDE SEQUENCE [LARGE SCALE GENOMIC DNA]</scope>
    <source>
        <strain evidence="6 7">CG 23</strain>
    </source>
</reference>
<dbReference type="CDD" id="cd13585">
    <property type="entry name" value="PBP2_TMBP_like"/>
    <property type="match status" value="1"/>
</dbReference>
<organism evidence="6 7">
    <name type="scientific">Isoptericola halotolerans</name>
    <dbReference type="NCBI Taxonomy" id="300560"/>
    <lineage>
        <taxon>Bacteria</taxon>
        <taxon>Bacillati</taxon>
        <taxon>Actinomycetota</taxon>
        <taxon>Actinomycetes</taxon>
        <taxon>Micrococcales</taxon>
        <taxon>Promicromonosporaceae</taxon>
        <taxon>Isoptericola</taxon>
    </lineage>
</organism>
<feature type="chain" id="PRO_5045776193" evidence="5">
    <location>
        <begin position="20"/>
        <end position="448"/>
    </location>
</feature>
<dbReference type="Gene3D" id="3.40.190.10">
    <property type="entry name" value="Periplasmic binding protein-like II"/>
    <property type="match status" value="1"/>
</dbReference>
<dbReference type="PROSITE" id="PS51257">
    <property type="entry name" value="PROKAR_LIPOPROTEIN"/>
    <property type="match status" value="1"/>
</dbReference>
<protein>
    <submittedName>
        <fullName evidence="6">Carbohydrate ABC transporter substrate-binding protein (CUT1 family)</fullName>
    </submittedName>
</protein>
<keyword evidence="3" id="KW-0813">Transport</keyword>
<comment type="caution">
    <text evidence="6">The sequence shown here is derived from an EMBL/GenBank/DDBJ whole genome shotgun (WGS) entry which is preliminary data.</text>
</comment>